<evidence type="ECO:0000313" key="1">
    <source>
        <dbReference type="EMBL" id="MBB3112115.1"/>
    </source>
</evidence>
<organism evidence="1 2">
    <name type="scientific">Paenibacillus phyllosphaerae</name>
    <dbReference type="NCBI Taxonomy" id="274593"/>
    <lineage>
        <taxon>Bacteria</taxon>
        <taxon>Bacillati</taxon>
        <taxon>Bacillota</taxon>
        <taxon>Bacilli</taxon>
        <taxon>Bacillales</taxon>
        <taxon>Paenibacillaceae</taxon>
        <taxon>Paenibacillus</taxon>
    </lineage>
</organism>
<sequence>MQAYVALITSQGIQFQNNFYTCPKAIREQWFNQTSPYYMVEIPVNYERDRLFLFLDSGEKLLTTKVHSNKLSQTELEMYFTKLNQLKLEIRTIKHEKS</sequence>
<gene>
    <name evidence="1" type="ORF">FHS18_004193</name>
</gene>
<accession>A0A7W5B0F2</accession>
<dbReference type="RefSeq" id="WP_183602068.1">
    <property type="nucleotide sequence ID" value="NZ_JACHXK010000010.1"/>
</dbReference>
<reference evidence="1 2" key="1">
    <citation type="submission" date="2020-08" db="EMBL/GenBank/DDBJ databases">
        <title>Genomic Encyclopedia of Type Strains, Phase III (KMG-III): the genomes of soil and plant-associated and newly described type strains.</title>
        <authorList>
            <person name="Whitman W."/>
        </authorList>
    </citation>
    <scope>NUCLEOTIDE SEQUENCE [LARGE SCALE GENOMIC DNA]</scope>
    <source>
        <strain evidence="1 2">CECT 5862</strain>
    </source>
</reference>
<dbReference type="AlphaFoldDB" id="A0A7W5B0F2"/>
<proteinExistence type="predicted"/>
<evidence type="ECO:0000313" key="2">
    <source>
        <dbReference type="Proteomes" id="UP000570361"/>
    </source>
</evidence>
<keyword evidence="2" id="KW-1185">Reference proteome</keyword>
<dbReference type="Proteomes" id="UP000570361">
    <property type="component" value="Unassembled WGS sequence"/>
</dbReference>
<protein>
    <submittedName>
        <fullName evidence="1">Uncharacterized protein</fullName>
    </submittedName>
</protein>
<comment type="caution">
    <text evidence="1">The sequence shown here is derived from an EMBL/GenBank/DDBJ whole genome shotgun (WGS) entry which is preliminary data.</text>
</comment>
<name>A0A7W5B0F2_9BACL</name>
<dbReference type="EMBL" id="JACHXK010000010">
    <property type="protein sequence ID" value="MBB3112115.1"/>
    <property type="molecule type" value="Genomic_DNA"/>
</dbReference>